<sequence>PLLLPFPASKHHSKPDPNDPHFSTVFRPPNRLHPPLSSPPDLRQNPIPVFPICSLQQVAPARSFKLQ</sequence>
<protein>
    <submittedName>
        <fullName evidence="2">Putative ovule protein</fullName>
    </submittedName>
</protein>
<feature type="non-terminal residue" evidence="2">
    <location>
        <position position="1"/>
    </location>
</feature>
<organism evidence="2">
    <name type="scientific">Solanum chacoense</name>
    <name type="common">Chaco potato</name>
    <dbReference type="NCBI Taxonomy" id="4108"/>
    <lineage>
        <taxon>Eukaryota</taxon>
        <taxon>Viridiplantae</taxon>
        <taxon>Streptophyta</taxon>
        <taxon>Embryophyta</taxon>
        <taxon>Tracheophyta</taxon>
        <taxon>Spermatophyta</taxon>
        <taxon>Magnoliopsida</taxon>
        <taxon>eudicotyledons</taxon>
        <taxon>Gunneridae</taxon>
        <taxon>Pentapetalae</taxon>
        <taxon>asterids</taxon>
        <taxon>lamiids</taxon>
        <taxon>Solanales</taxon>
        <taxon>Solanaceae</taxon>
        <taxon>Solanoideae</taxon>
        <taxon>Solaneae</taxon>
        <taxon>Solanum</taxon>
    </lineage>
</organism>
<evidence type="ECO:0000313" key="2">
    <source>
        <dbReference type="EMBL" id="JAP07336.1"/>
    </source>
</evidence>
<proteinExistence type="predicted"/>
<reference evidence="2" key="1">
    <citation type="submission" date="2015-12" db="EMBL/GenBank/DDBJ databases">
        <title>Gene expression during late stages of embryo sac development: a critical building block for successful pollen-pistil interactions.</title>
        <authorList>
            <person name="Liu Y."/>
            <person name="Joly V."/>
            <person name="Sabar M."/>
            <person name="Matton D.P."/>
        </authorList>
    </citation>
    <scope>NUCLEOTIDE SEQUENCE</scope>
</reference>
<dbReference type="AlphaFoldDB" id="A0A0V0GHJ3"/>
<feature type="region of interest" description="Disordered" evidence="1">
    <location>
        <begin position="1"/>
        <end position="43"/>
    </location>
</feature>
<accession>A0A0V0GHJ3</accession>
<dbReference type="EMBL" id="GEDG01038973">
    <property type="protein sequence ID" value="JAP07336.1"/>
    <property type="molecule type" value="Transcribed_RNA"/>
</dbReference>
<evidence type="ECO:0000256" key="1">
    <source>
        <dbReference type="SAM" id="MobiDB-lite"/>
    </source>
</evidence>
<name>A0A0V0GHJ3_SOLCH</name>